<dbReference type="PROSITE" id="PS51257">
    <property type="entry name" value="PROKAR_LIPOPROTEIN"/>
    <property type="match status" value="1"/>
</dbReference>
<proteinExistence type="predicted"/>
<evidence type="ECO:0000313" key="1">
    <source>
        <dbReference type="EMBL" id="MXP15811.1"/>
    </source>
</evidence>
<accession>A0A6L7GMF8</accession>
<sequence>MRIISTIIITSLVAILTACGEDQPEEPYVYRESPQEMARNKAAYEKEQAVFAAIEYGDCGEIWRDSKLTTCGKERLKVSLDYCAKKLGSGSRLSLLSAGDSWIDRAGRSTMQTIDERAERITENDYISEGIAFASGNGTNSIEIVRCSMNRDIRVQRIDSDFK</sequence>
<dbReference type="Proteomes" id="UP000473531">
    <property type="component" value="Unassembled WGS sequence"/>
</dbReference>
<dbReference type="RefSeq" id="WP_160602424.1">
    <property type="nucleotide sequence ID" value="NZ_WTYU01000003.1"/>
</dbReference>
<organism evidence="1 2">
    <name type="scientific">Allopontixanthobacter confluentis</name>
    <dbReference type="NCBI Taxonomy" id="1849021"/>
    <lineage>
        <taxon>Bacteria</taxon>
        <taxon>Pseudomonadati</taxon>
        <taxon>Pseudomonadota</taxon>
        <taxon>Alphaproteobacteria</taxon>
        <taxon>Sphingomonadales</taxon>
        <taxon>Erythrobacteraceae</taxon>
        <taxon>Allopontixanthobacter</taxon>
    </lineage>
</organism>
<dbReference type="EMBL" id="WTYU01000003">
    <property type="protein sequence ID" value="MXP15811.1"/>
    <property type="molecule type" value="Genomic_DNA"/>
</dbReference>
<evidence type="ECO:0000313" key="2">
    <source>
        <dbReference type="Proteomes" id="UP000473531"/>
    </source>
</evidence>
<dbReference type="AlphaFoldDB" id="A0A6L7GMF8"/>
<comment type="caution">
    <text evidence="1">The sequence shown here is derived from an EMBL/GenBank/DDBJ whole genome shotgun (WGS) entry which is preliminary data.</text>
</comment>
<reference evidence="1 2" key="1">
    <citation type="submission" date="2019-12" db="EMBL/GenBank/DDBJ databases">
        <title>Genomic-based taxomic classification of the family Erythrobacteraceae.</title>
        <authorList>
            <person name="Xu L."/>
        </authorList>
    </citation>
    <scope>NUCLEOTIDE SEQUENCE [LARGE SCALE GENOMIC DNA]</scope>
    <source>
        <strain evidence="1 2">KCTC 52259</strain>
    </source>
</reference>
<name>A0A6L7GMF8_9SPHN</name>
<protein>
    <submittedName>
        <fullName evidence="1">Uncharacterized protein</fullName>
    </submittedName>
</protein>
<gene>
    <name evidence="1" type="ORF">GRI44_13740</name>
</gene>
<keyword evidence="2" id="KW-1185">Reference proteome</keyword>